<evidence type="ECO:0000313" key="9">
    <source>
        <dbReference type="Proteomes" id="UP000785679"/>
    </source>
</evidence>
<keyword evidence="4" id="KW-0206">Cytoskeleton</keyword>
<organism evidence="8 9">
    <name type="scientific">Halteria grandinella</name>
    <dbReference type="NCBI Taxonomy" id="5974"/>
    <lineage>
        <taxon>Eukaryota</taxon>
        <taxon>Sar</taxon>
        <taxon>Alveolata</taxon>
        <taxon>Ciliophora</taxon>
        <taxon>Intramacronucleata</taxon>
        <taxon>Spirotrichea</taxon>
        <taxon>Stichotrichia</taxon>
        <taxon>Sporadotrichida</taxon>
        <taxon>Halteriidae</taxon>
        <taxon>Halteria</taxon>
    </lineage>
</organism>
<dbReference type="GO" id="GO:0005874">
    <property type="term" value="C:microtubule"/>
    <property type="evidence" value="ECO:0007669"/>
    <property type="project" value="UniProtKB-KW"/>
</dbReference>
<dbReference type="AlphaFoldDB" id="A0A8J8NKA2"/>
<dbReference type="InterPro" id="IPR004953">
    <property type="entry name" value="EB1_C"/>
</dbReference>
<dbReference type="Gene3D" id="1.10.418.10">
    <property type="entry name" value="Calponin-like domain"/>
    <property type="match status" value="1"/>
</dbReference>
<evidence type="ECO:0000256" key="3">
    <source>
        <dbReference type="ARBA" id="ARBA00022701"/>
    </source>
</evidence>
<keyword evidence="6" id="KW-0175">Coiled coil</keyword>
<feature type="coiled-coil region" evidence="6">
    <location>
        <begin position="225"/>
        <end position="259"/>
    </location>
</feature>
<accession>A0A8J8NKA2</accession>
<feature type="domain" description="EB1 C-terminal" evidence="7">
    <location>
        <begin position="231"/>
        <end position="304"/>
    </location>
</feature>
<dbReference type="InterPro" id="IPR036872">
    <property type="entry name" value="CH_dom_sf"/>
</dbReference>
<evidence type="ECO:0000256" key="4">
    <source>
        <dbReference type="ARBA" id="ARBA00023212"/>
    </source>
</evidence>
<sequence length="313" mass="35272">MKSTLLLSPLHQGRPLTASSTEDSHPRQSQSVIANLSKSELMKWASQELEHRPITSLKKFETGTIFLILISKAFVATYPEVLALVMKQLKHTQSEIDTLQNFKLCLKLLSDYSSNAETLKLPISQTLTVQMAFLDKLVKGKVQEITDMLQAIRKVFVVHYKPLTQADQQRGLAQLMDEYLPQLENNTGASAFIGSFKKHPLFEGTSGGAGTQSAVDSFQTLMQKSMQIAQDLESVMNQNQELKAQCHNQHQKTEAAERERDFYFGKLRDIELLLFQQENQKVDGAKILKAIQKVLHAKEDENIEVDDEGNIVV</sequence>
<evidence type="ECO:0000256" key="5">
    <source>
        <dbReference type="PROSITE-ProRule" id="PRU00576"/>
    </source>
</evidence>
<dbReference type="SUPFAM" id="SSF140612">
    <property type="entry name" value="EB1 dimerisation domain-like"/>
    <property type="match status" value="1"/>
</dbReference>
<dbReference type="PANTHER" id="PTHR10623">
    <property type="entry name" value="MICROTUBULE-ASSOCIATED PROTEIN RP/EB FAMILY MEMBER"/>
    <property type="match status" value="1"/>
</dbReference>
<evidence type="ECO:0000313" key="8">
    <source>
        <dbReference type="EMBL" id="TNV76632.1"/>
    </source>
</evidence>
<dbReference type="EMBL" id="RRYP01013222">
    <property type="protein sequence ID" value="TNV76632.1"/>
    <property type="molecule type" value="Genomic_DNA"/>
</dbReference>
<evidence type="ECO:0000256" key="2">
    <source>
        <dbReference type="ARBA" id="ARBA00022490"/>
    </source>
</evidence>
<gene>
    <name evidence="8" type="ORF">FGO68_gene6295</name>
</gene>
<dbReference type="InterPro" id="IPR027328">
    <property type="entry name" value="MAPRE"/>
</dbReference>
<protein>
    <recommendedName>
        <fullName evidence="7">EB1 C-terminal domain-containing protein</fullName>
    </recommendedName>
</protein>
<dbReference type="OrthoDB" id="2119228at2759"/>
<comment type="caution">
    <text evidence="8">The sequence shown here is derived from an EMBL/GenBank/DDBJ whole genome shotgun (WGS) entry which is preliminary data.</text>
</comment>
<comment type="subcellular location">
    <subcellularLocation>
        <location evidence="1">Cytoplasm</location>
        <location evidence="1">Cytoskeleton</location>
    </subcellularLocation>
</comment>
<reference evidence="8" key="1">
    <citation type="submission" date="2019-06" db="EMBL/GenBank/DDBJ databases">
        <authorList>
            <person name="Zheng W."/>
        </authorList>
    </citation>
    <scope>NUCLEOTIDE SEQUENCE</scope>
    <source>
        <strain evidence="8">QDHG01</strain>
    </source>
</reference>
<evidence type="ECO:0000256" key="1">
    <source>
        <dbReference type="ARBA" id="ARBA00004245"/>
    </source>
</evidence>
<keyword evidence="9" id="KW-1185">Reference proteome</keyword>
<dbReference type="GO" id="GO:0008017">
    <property type="term" value="F:microtubule binding"/>
    <property type="evidence" value="ECO:0007669"/>
    <property type="project" value="InterPro"/>
</dbReference>
<keyword evidence="2" id="KW-0963">Cytoplasm</keyword>
<dbReference type="Gene3D" id="1.20.5.1430">
    <property type="match status" value="1"/>
</dbReference>
<evidence type="ECO:0000256" key="6">
    <source>
        <dbReference type="SAM" id="Coils"/>
    </source>
</evidence>
<name>A0A8J8NKA2_HALGN</name>
<dbReference type="Proteomes" id="UP000785679">
    <property type="component" value="Unassembled WGS sequence"/>
</dbReference>
<keyword evidence="3 5" id="KW-0493">Microtubule</keyword>
<evidence type="ECO:0000259" key="7">
    <source>
        <dbReference type="PROSITE" id="PS51230"/>
    </source>
</evidence>
<dbReference type="InterPro" id="IPR036133">
    <property type="entry name" value="EB1_C_sf"/>
</dbReference>
<dbReference type="PROSITE" id="PS51230">
    <property type="entry name" value="EB1_C"/>
    <property type="match status" value="1"/>
</dbReference>
<proteinExistence type="predicted"/>
<dbReference type="Pfam" id="PF03271">
    <property type="entry name" value="EB1"/>
    <property type="match status" value="1"/>
</dbReference>